<keyword evidence="2" id="KW-1185">Reference proteome</keyword>
<organism evidence="1 2">
    <name type="scientific">Castanea mollissima</name>
    <name type="common">Chinese chestnut</name>
    <dbReference type="NCBI Taxonomy" id="60419"/>
    <lineage>
        <taxon>Eukaryota</taxon>
        <taxon>Viridiplantae</taxon>
        <taxon>Streptophyta</taxon>
        <taxon>Embryophyta</taxon>
        <taxon>Tracheophyta</taxon>
        <taxon>Spermatophyta</taxon>
        <taxon>Magnoliopsida</taxon>
        <taxon>eudicotyledons</taxon>
        <taxon>Gunneridae</taxon>
        <taxon>Pentapetalae</taxon>
        <taxon>rosids</taxon>
        <taxon>fabids</taxon>
        <taxon>Fagales</taxon>
        <taxon>Fagaceae</taxon>
        <taxon>Castanea</taxon>
    </lineage>
</organism>
<feature type="non-terminal residue" evidence="1">
    <location>
        <position position="1"/>
    </location>
</feature>
<proteinExistence type="predicted"/>
<dbReference type="Proteomes" id="UP000737018">
    <property type="component" value="Unassembled WGS sequence"/>
</dbReference>
<evidence type="ECO:0000313" key="1">
    <source>
        <dbReference type="EMBL" id="KAF3951022.1"/>
    </source>
</evidence>
<sequence length="13" mass="1459">MAINHIFPDICGQ</sequence>
<evidence type="ECO:0000313" key="2">
    <source>
        <dbReference type="Proteomes" id="UP000737018"/>
    </source>
</evidence>
<comment type="caution">
    <text evidence="1">The sequence shown here is derived from an EMBL/GenBank/DDBJ whole genome shotgun (WGS) entry which is preliminary data.</text>
</comment>
<name>A0A8J4QG96_9ROSI</name>
<reference evidence="1" key="1">
    <citation type="submission" date="2020-03" db="EMBL/GenBank/DDBJ databases">
        <title>Castanea mollissima Vanexum genome sequencing.</title>
        <authorList>
            <person name="Staton M."/>
        </authorList>
    </citation>
    <scope>NUCLEOTIDE SEQUENCE</scope>
    <source>
        <tissue evidence="1">Leaf</tissue>
    </source>
</reference>
<accession>A0A8J4QG96</accession>
<dbReference type="EMBL" id="JRKL02005153">
    <property type="protein sequence ID" value="KAF3951022.1"/>
    <property type="molecule type" value="Genomic_DNA"/>
</dbReference>
<protein>
    <submittedName>
        <fullName evidence="1">Uncharacterized protein</fullName>
    </submittedName>
</protein>
<gene>
    <name evidence="1" type="ORF">CMV_023284</name>
</gene>